<proteinExistence type="predicted"/>
<organism evidence="2 3">
    <name type="scientific">Neurospora hispaniola</name>
    <dbReference type="NCBI Taxonomy" id="588809"/>
    <lineage>
        <taxon>Eukaryota</taxon>
        <taxon>Fungi</taxon>
        <taxon>Dikarya</taxon>
        <taxon>Ascomycota</taxon>
        <taxon>Pezizomycotina</taxon>
        <taxon>Sordariomycetes</taxon>
        <taxon>Sordariomycetidae</taxon>
        <taxon>Sordariales</taxon>
        <taxon>Sordariaceae</taxon>
        <taxon>Neurospora</taxon>
    </lineage>
</organism>
<feature type="region of interest" description="Disordered" evidence="1">
    <location>
        <begin position="1"/>
        <end position="27"/>
    </location>
</feature>
<sequence length="67" mass="7218">MGEAGDMPRVKDIGRGRGRGKKHLGDKEGELRMRLGWNVMADCTVGTYNLKEAKSVVAQTSGDGIGR</sequence>
<evidence type="ECO:0000313" key="2">
    <source>
        <dbReference type="EMBL" id="KAK3494651.1"/>
    </source>
</evidence>
<accession>A0AAJ0MST3</accession>
<name>A0AAJ0MST3_9PEZI</name>
<reference evidence="2 3" key="1">
    <citation type="journal article" date="2023" name="Mol. Phylogenet. Evol.">
        <title>Genome-scale phylogeny and comparative genomics of the fungal order Sordariales.</title>
        <authorList>
            <person name="Hensen N."/>
            <person name="Bonometti L."/>
            <person name="Westerberg I."/>
            <person name="Brannstrom I.O."/>
            <person name="Guillou S."/>
            <person name="Cros-Aarteil S."/>
            <person name="Calhoun S."/>
            <person name="Haridas S."/>
            <person name="Kuo A."/>
            <person name="Mondo S."/>
            <person name="Pangilinan J."/>
            <person name="Riley R."/>
            <person name="LaButti K."/>
            <person name="Andreopoulos B."/>
            <person name="Lipzen A."/>
            <person name="Chen C."/>
            <person name="Yan M."/>
            <person name="Daum C."/>
            <person name="Ng V."/>
            <person name="Clum A."/>
            <person name="Steindorff A."/>
            <person name="Ohm R.A."/>
            <person name="Martin F."/>
            <person name="Silar P."/>
            <person name="Natvig D.O."/>
            <person name="Lalanne C."/>
            <person name="Gautier V."/>
            <person name="Ament-Velasquez S.L."/>
            <person name="Kruys A."/>
            <person name="Hutchinson M.I."/>
            <person name="Powell A.J."/>
            <person name="Barry K."/>
            <person name="Miller A.N."/>
            <person name="Grigoriev I.V."/>
            <person name="Debuchy R."/>
            <person name="Gladieux P."/>
            <person name="Hiltunen Thoren M."/>
            <person name="Johannesson H."/>
        </authorList>
    </citation>
    <scope>NUCLEOTIDE SEQUENCE [LARGE SCALE GENOMIC DNA]</scope>
    <source>
        <strain evidence="2 3">FGSC 10403</strain>
    </source>
</reference>
<gene>
    <name evidence="2" type="ORF">B0T23DRAFT_114188</name>
</gene>
<protein>
    <submittedName>
        <fullName evidence="2">Uncharacterized protein</fullName>
    </submittedName>
</protein>
<dbReference type="AlphaFoldDB" id="A0AAJ0MST3"/>
<comment type="caution">
    <text evidence="2">The sequence shown here is derived from an EMBL/GenBank/DDBJ whole genome shotgun (WGS) entry which is preliminary data.</text>
</comment>
<evidence type="ECO:0000313" key="3">
    <source>
        <dbReference type="Proteomes" id="UP001285908"/>
    </source>
</evidence>
<dbReference type="RefSeq" id="XP_062694080.1">
    <property type="nucleotide sequence ID" value="XM_062831918.1"/>
</dbReference>
<dbReference type="EMBL" id="JAULSX010000003">
    <property type="protein sequence ID" value="KAK3494651.1"/>
    <property type="molecule type" value="Genomic_DNA"/>
</dbReference>
<keyword evidence="3" id="KW-1185">Reference proteome</keyword>
<evidence type="ECO:0000256" key="1">
    <source>
        <dbReference type="SAM" id="MobiDB-lite"/>
    </source>
</evidence>
<feature type="compositionally biased region" description="Basic and acidic residues" evidence="1">
    <location>
        <begin position="1"/>
        <end position="15"/>
    </location>
</feature>
<dbReference type="Proteomes" id="UP001285908">
    <property type="component" value="Unassembled WGS sequence"/>
</dbReference>
<dbReference type="GeneID" id="87869540"/>